<dbReference type="InterPro" id="IPR012340">
    <property type="entry name" value="NA-bd_OB-fold"/>
</dbReference>
<evidence type="ECO:0000256" key="8">
    <source>
        <dbReference type="ARBA" id="ARBA00023125"/>
    </source>
</evidence>
<dbReference type="Gene3D" id="2.40.50.140">
    <property type="entry name" value="Nucleic acid-binding proteins"/>
    <property type="match status" value="1"/>
</dbReference>
<evidence type="ECO:0000259" key="14">
    <source>
        <dbReference type="Pfam" id="PF02721"/>
    </source>
</evidence>
<dbReference type="Proteomes" id="UP001443914">
    <property type="component" value="Unassembled WGS sequence"/>
</dbReference>
<keyword evidence="5 13" id="KW-0735">Signal-anchor</keyword>
<keyword evidence="3 13" id="KW-0808">Transferase</keyword>
<dbReference type="InterPro" id="IPR003871">
    <property type="entry name" value="RFA1B/D_OB_1st"/>
</dbReference>
<feature type="domain" description="Replication protein A 70 kDa DNA-binding subunit B/D first OB fold" evidence="14">
    <location>
        <begin position="92"/>
        <end position="147"/>
    </location>
</feature>
<keyword evidence="12" id="KW-0479">Metal-binding</keyword>
<dbReference type="GO" id="GO:0000139">
    <property type="term" value="C:Golgi membrane"/>
    <property type="evidence" value="ECO:0007669"/>
    <property type="project" value="UniProtKB-SubCell"/>
</dbReference>
<keyword evidence="7 13" id="KW-0333">Golgi apparatus</keyword>
<evidence type="ECO:0000256" key="1">
    <source>
        <dbReference type="ARBA" id="ARBA00004323"/>
    </source>
</evidence>
<evidence type="ECO:0000256" key="12">
    <source>
        <dbReference type="PIRSR" id="PIRSR605027-3"/>
    </source>
</evidence>
<keyword evidence="4" id="KW-0812">Transmembrane</keyword>
<evidence type="ECO:0000256" key="2">
    <source>
        <dbReference type="ARBA" id="ARBA00007706"/>
    </source>
</evidence>
<feature type="domain" description="Replication protein A OB" evidence="15">
    <location>
        <begin position="183"/>
        <end position="271"/>
    </location>
</feature>
<dbReference type="Pfam" id="PF02721">
    <property type="entry name" value="DUF223"/>
    <property type="match status" value="1"/>
</dbReference>
<evidence type="ECO:0000256" key="9">
    <source>
        <dbReference type="ARBA" id="ARBA00023136"/>
    </source>
</evidence>
<keyword evidence="12" id="KW-0464">Manganese</keyword>
<dbReference type="InterPro" id="IPR005027">
    <property type="entry name" value="Glyco_trans_43"/>
</dbReference>
<dbReference type="GO" id="GO:0046872">
    <property type="term" value="F:metal ion binding"/>
    <property type="evidence" value="ECO:0007669"/>
    <property type="project" value="UniProtKB-KW"/>
</dbReference>
<dbReference type="SUPFAM" id="SSF50249">
    <property type="entry name" value="Nucleic acid-binding proteins"/>
    <property type="match status" value="1"/>
</dbReference>
<keyword evidence="10" id="KW-0325">Glycoprotein</keyword>
<keyword evidence="9" id="KW-0472">Membrane</keyword>
<comment type="similarity">
    <text evidence="2 13">Belongs to the glycosyltransferase 43 family.</text>
</comment>
<sequence>MSNFFTNLIVNCFFLILSNNVKDRAVHKINVALIHIETHTLDGIVYFADDDNVYSVDLSAQIRQIRILLEYQLLLIWLQGGMYDNTDANKINPLGTQIHATIPRRLINNYAEILKEGMIYKIQHFEVAATTRSYRPVTSTNNIIKWTSFTSIVEDNQSTPIAKHKFEFHPIDNLADRANKTDYLIGVLTIIESKKKIMTSNGETTLRHIYVEDERKQPVRVTLWGDKADLIDETTVADNAEQMVVVITSGKVVDYKGESQLQSTYATKVYVNLNIPETRKFNEREDNPKEVNVIARN</sequence>
<evidence type="ECO:0000313" key="16">
    <source>
        <dbReference type="EMBL" id="KAK9724893.1"/>
    </source>
</evidence>
<evidence type="ECO:0000313" key="17">
    <source>
        <dbReference type="Proteomes" id="UP001443914"/>
    </source>
</evidence>
<dbReference type="Pfam" id="PF16900">
    <property type="entry name" value="REPA_OB_2"/>
    <property type="match status" value="1"/>
</dbReference>
<dbReference type="PANTHER" id="PTHR47165">
    <property type="entry name" value="OS03G0429900 PROTEIN"/>
    <property type="match status" value="1"/>
</dbReference>
<comment type="subcellular location">
    <subcellularLocation>
        <location evidence="1 13">Golgi apparatus membrane</location>
        <topology evidence="1 13">Single-pass type II membrane protein</topology>
    </subcellularLocation>
</comment>
<feature type="binding site" evidence="12">
    <location>
        <position position="51"/>
    </location>
    <ligand>
        <name>Mn(2+)</name>
        <dbReference type="ChEBI" id="CHEBI:29035"/>
    </ligand>
</feature>
<gene>
    <name evidence="16" type="ORF">RND81_05G106500</name>
</gene>
<evidence type="ECO:0000256" key="5">
    <source>
        <dbReference type="ARBA" id="ARBA00022968"/>
    </source>
</evidence>
<dbReference type="EC" id="2.4.-.-" evidence="13"/>
<keyword evidence="6" id="KW-1133">Transmembrane helix</keyword>
<evidence type="ECO:0000256" key="13">
    <source>
        <dbReference type="RuleBase" id="RU363127"/>
    </source>
</evidence>
<protein>
    <recommendedName>
        <fullName evidence="13">Glycosyltransferases</fullName>
        <ecNumber evidence="13">2.4.-.-</ecNumber>
    </recommendedName>
</protein>
<comment type="function">
    <text evidence="13">Involved in the synthesis of glucuronoxylan hemicellulose in secondary cell walls.</text>
</comment>
<evidence type="ECO:0000256" key="6">
    <source>
        <dbReference type="ARBA" id="ARBA00022989"/>
    </source>
</evidence>
<dbReference type="CDD" id="cd04480">
    <property type="entry name" value="RPA1_DBD_A_like"/>
    <property type="match status" value="1"/>
</dbReference>
<dbReference type="EMBL" id="JBDFQZ010000005">
    <property type="protein sequence ID" value="KAK9724893.1"/>
    <property type="molecule type" value="Genomic_DNA"/>
</dbReference>
<dbReference type="AlphaFoldDB" id="A0AAW1KWM5"/>
<evidence type="ECO:0000256" key="10">
    <source>
        <dbReference type="ARBA" id="ARBA00023180"/>
    </source>
</evidence>
<dbReference type="PANTHER" id="PTHR47165:SF4">
    <property type="entry name" value="OS03G0429900 PROTEIN"/>
    <property type="match status" value="1"/>
</dbReference>
<dbReference type="SUPFAM" id="SSF53448">
    <property type="entry name" value="Nucleotide-diphospho-sugar transferases"/>
    <property type="match status" value="1"/>
</dbReference>
<proteinExistence type="inferred from homology"/>
<dbReference type="Gene3D" id="3.90.550.10">
    <property type="entry name" value="Spore Coat Polysaccharide Biosynthesis Protein SpsA, Chain A"/>
    <property type="match status" value="1"/>
</dbReference>
<keyword evidence="8" id="KW-0238">DNA-binding</keyword>
<dbReference type="GO" id="GO:0071555">
    <property type="term" value="P:cell wall organization"/>
    <property type="evidence" value="ECO:0007669"/>
    <property type="project" value="UniProtKB-KW"/>
</dbReference>
<keyword evidence="11 13" id="KW-0961">Cell wall biogenesis/degradation</keyword>
<evidence type="ECO:0000256" key="4">
    <source>
        <dbReference type="ARBA" id="ARBA00022692"/>
    </source>
</evidence>
<comment type="cofactor">
    <cofactor evidence="12">
        <name>Mn(2+)</name>
        <dbReference type="ChEBI" id="CHEBI:29035"/>
    </cofactor>
</comment>
<name>A0AAW1KWM5_SAPOF</name>
<keyword evidence="17" id="KW-1185">Reference proteome</keyword>
<evidence type="ECO:0000256" key="11">
    <source>
        <dbReference type="ARBA" id="ARBA00023316"/>
    </source>
</evidence>
<evidence type="ECO:0000256" key="7">
    <source>
        <dbReference type="ARBA" id="ARBA00023034"/>
    </source>
</evidence>
<organism evidence="16 17">
    <name type="scientific">Saponaria officinalis</name>
    <name type="common">Common soapwort</name>
    <name type="synonym">Lychnis saponaria</name>
    <dbReference type="NCBI Taxonomy" id="3572"/>
    <lineage>
        <taxon>Eukaryota</taxon>
        <taxon>Viridiplantae</taxon>
        <taxon>Streptophyta</taxon>
        <taxon>Embryophyta</taxon>
        <taxon>Tracheophyta</taxon>
        <taxon>Spermatophyta</taxon>
        <taxon>Magnoliopsida</taxon>
        <taxon>eudicotyledons</taxon>
        <taxon>Gunneridae</taxon>
        <taxon>Pentapetalae</taxon>
        <taxon>Caryophyllales</taxon>
        <taxon>Caryophyllaceae</taxon>
        <taxon>Caryophylleae</taxon>
        <taxon>Saponaria</taxon>
    </lineage>
</organism>
<dbReference type="GO" id="GO:0015018">
    <property type="term" value="F:galactosylgalactosylxylosylprotein 3-beta-glucuronosyltransferase activity"/>
    <property type="evidence" value="ECO:0007669"/>
    <property type="project" value="InterPro"/>
</dbReference>
<dbReference type="InterPro" id="IPR031657">
    <property type="entry name" value="REPA_OB_2"/>
</dbReference>
<evidence type="ECO:0000256" key="3">
    <source>
        <dbReference type="ARBA" id="ARBA00022679"/>
    </source>
</evidence>
<accession>A0AAW1KWM5</accession>
<dbReference type="GO" id="GO:0003677">
    <property type="term" value="F:DNA binding"/>
    <property type="evidence" value="ECO:0007669"/>
    <property type="project" value="UniProtKB-KW"/>
</dbReference>
<reference evidence="16" key="1">
    <citation type="submission" date="2024-03" db="EMBL/GenBank/DDBJ databases">
        <title>WGS assembly of Saponaria officinalis var. Norfolk2.</title>
        <authorList>
            <person name="Jenkins J."/>
            <person name="Shu S."/>
            <person name="Grimwood J."/>
            <person name="Barry K."/>
            <person name="Goodstein D."/>
            <person name="Schmutz J."/>
            <person name="Leebens-Mack J."/>
            <person name="Osbourn A."/>
        </authorList>
    </citation>
    <scope>NUCLEOTIDE SEQUENCE [LARGE SCALE GENOMIC DNA]</scope>
    <source>
        <strain evidence="16">JIC</strain>
    </source>
</reference>
<evidence type="ECO:0000259" key="15">
    <source>
        <dbReference type="Pfam" id="PF16900"/>
    </source>
</evidence>
<dbReference type="Pfam" id="PF03360">
    <property type="entry name" value="Glyco_transf_43"/>
    <property type="match status" value="1"/>
</dbReference>
<comment type="caution">
    <text evidence="16">The sequence shown here is derived from an EMBL/GenBank/DDBJ whole genome shotgun (WGS) entry which is preliminary data.</text>
</comment>
<dbReference type="InterPro" id="IPR029044">
    <property type="entry name" value="Nucleotide-diphossugar_trans"/>
</dbReference>